<evidence type="ECO:0000313" key="3">
    <source>
        <dbReference type="Proteomes" id="UP000192900"/>
    </source>
</evidence>
<dbReference type="InterPro" id="IPR036390">
    <property type="entry name" value="WH_DNA-bd_sf"/>
</dbReference>
<dbReference type="AlphaFoldDB" id="A0A1W6B5U5"/>
<reference evidence="2 3" key="1">
    <citation type="submission" date="2017-02" db="EMBL/GenBank/DDBJ databases">
        <title>Complete genome sequence of the drought resistance-promoting endophyte Pantoea alhagi LTYR-11Z.</title>
        <authorList>
            <person name="Zhang L."/>
        </authorList>
    </citation>
    <scope>NUCLEOTIDE SEQUENCE [LARGE SCALE GENOMIC DNA]</scope>
    <source>
        <strain evidence="2 3">LTYR-11Z</strain>
    </source>
</reference>
<evidence type="ECO:0000313" key="2">
    <source>
        <dbReference type="EMBL" id="ARJ42461.1"/>
    </source>
</evidence>
<dbReference type="Proteomes" id="UP000192900">
    <property type="component" value="Chromosome"/>
</dbReference>
<dbReference type="Gene3D" id="1.10.10.10">
    <property type="entry name" value="Winged helix-like DNA-binding domain superfamily/Winged helix DNA-binding domain"/>
    <property type="match status" value="1"/>
</dbReference>
<protein>
    <submittedName>
        <fullName evidence="2">Transcriptional regulator</fullName>
    </submittedName>
</protein>
<accession>A0A1W6B5U5</accession>
<dbReference type="InterPro" id="IPR036388">
    <property type="entry name" value="WH-like_DNA-bd_sf"/>
</dbReference>
<dbReference type="KEGG" id="palh:B1H58_10790"/>
<proteinExistence type="predicted"/>
<dbReference type="RefSeq" id="WP_085070148.1">
    <property type="nucleotide sequence ID" value="NZ_CP019706.1"/>
</dbReference>
<dbReference type="PANTHER" id="PTHR43252">
    <property type="entry name" value="TRANSCRIPTIONAL REGULATOR YQJI"/>
    <property type="match status" value="1"/>
</dbReference>
<dbReference type="PANTHER" id="PTHR43252:SF7">
    <property type="entry name" value="TRANSCRIPTIONAL REGULATOR YQJI"/>
    <property type="match status" value="1"/>
</dbReference>
<name>A0A1W6B5U5_9GAMM</name>
<dbReference type="OrthoDB" id="9814826at2"/>
<sequence length="168" mass="19250">MKDKSGSAFFAHKKRKERLLDATEVRLLILRILETRPAHGYEIIKAIEELSRGEYAPSPSLIYPNLTLLEEMGYVTAKMEDNNKKNHWITAEGKDFLEQQQAQLESVIDRMQSLAVLANNRSLPEVQRAIHNMRTALNTRLSEENISQQSLYAIIDVLDEAAKKIERS</sequence>
<evidence type="ECO:0000259" key="1">
    <source>
        <dbReference type="Pfam" id="PF03551"/>
    </source>
</evidence>
<dbReference type="EMBL" id="CP019706">
    <property type="protein sequence ID" value="ARJ42461.1"/>
    <property type="molecule type" value="Genomic_DNA"/>
</dbReference>
<dbReference type="SUPFAM" id="SSF46785">
    <property type="entry name" value="Winged helix' DNA-binding domain"/>
    <property type="match status" value="1"/>
</dbReference>
<keyword evidence="3" id="KW-1185">Reference proteome</keyword>
<dbReference type="STRING" id="1891675.B1H58_10790"/>
<dbReference type="Pfam" id="PF03551">
    <property type="entry name" value="PadR"/>
    <property type="match status" value="1"/>
</dbReference>
<gene>
    <name evidence="2" type="ORF">B1H58_10790</name>
</gene>
<dbReference type="InterPro" id="IPR005149">
    <property type="entry name" value="Tscrpt_reg_PadR_N"/>
</dbReference>
<organism evidence="2 3">
    <name type="scientific">Pantoea alhagi</name>
    <dbReference type="NCBI Taxonomy" id="1891675"/>
    <lineage>
        <taxon>Bacteria</taxon>
        <taxon>Pseudomonadati</taxon>
        <taxon>Pseudomonadota</taxon>
        <taxon>Gammaproteobacteria</taxon>
        <taxon>Enterobacterales</taxon>
        <taxon>Erwiniaceae</taxon>
        <taxon>Pantoea</taxon>
    </lineage>
</organism>
<feature type="domain" description="Transcription regulator PadR N-terminal" evidence="1">
    <location>
        <begin position="29"/>
        <end position="98"/>
    </location>
</feature>